<dbReference type="GO" id="GO:0008237">
    <property type="term" value="F:metallopeptidase activity"/>
    <property type="evidence" value="ECO:0007669"/>
    <property type="project" value="InterPro"/>
</dbReference>
<dbReference type="KEGG" id="nia:A8C56_11880"/>
<evidence type="ECO:0008006" key="3">
    <source>
        <dbReference type="Google" id="ProtNLM"/>
    </source>
</evidence>
<proteinExistence type="predicted"/>
<dbReference type="InterPro" id="IPR024653">
    <property type="entry name" value="Peptidase_M10/M27/M57"/>
</dbReference>
<dbReference type="EMBL" id="CP015772">
    <property type="protein sequence ID" value="ANH81581.1"/>
    <property type="molecule type" value="Genomic_DNA"/>
</dbReference>
<organism evidence="1 2">
    <name type="scientific">Niabella ginsenosidivorans</name>
    <dbReference type="NCBI Taxonomy" id="1176587"/>
    <lineage>
        <taxon>Bacteria</taxon>
        <taxon>Pseudomonadati</taxon>
        <taxon>Bacteroidota</taxon>
        <taxon>Chitinophagia</taxon>
        <taxon>Chitinophagales</taxon>
        <taxon>Chitinophagaceae</taxon>
        <taxon>Niabella</taxon>
    </lineage>
</organism>
<sequence length="323" mass="35463">MKKTLLFFTGLLILAISCKKNDLSLKAKNNDVPQYVYDRLSKENYSTYNVVAHDGGYIVEGDLFFPQEYFSDSSKAGWNNRVSKAGNIFVETLESSLPKPNTIMSNDKQGISEFNPADPIAHYRTNHYISKHGASVRGIWVNIYPGFPSVYEQALGEACQRYNNLDIGIHFSTVSTSNPQNAATPVDINIKMDNNLPSLGLSGGWPNRNGDFPAYPYNTISLNVNALGTNAAQSYLATVMAHEIGHMLGFRHTDYFNRAYSGCPYDSNLPGGYNEGTTRTGAVHIPGTPTTEDANSWMLACIGSGVNRPFTSNDVTALVTLFP</sequence>
<dbReference type="OrthoDB" id="785995at2"/>
<dbReference type="AlphaFoldDB" id="A0A1A9I4H7"/>
<reference evidence="1 2" key="1">
    <citation type="submission" date="2016-05" db="EMBL/GenBank/DDBJ databases">
        <title>Niabella ginsenosidivorans BS26 whole genome sequencing.</title>
        <authorList>
            <person name="Im W.T."/>
            <person name="Siddiqi M.Z."/>
        </authorList>
    </citation>
    <scope>NUCLEOTIDE SEQUENCE [LARGE SCALE GENOMIC DNA]</scope>
    <source>
        <strain evidence="1 2">BS26</strain>
    </source>
</reference>
<dbReference type="RefSeq" id="WP_067756154.1">
    <property type="nucleotide sequence ID" value="NZ_CP015772.1"/>
</dbReference>
<keyword evidence="2" id="KW-1185">Reference proteome</keyword>
<dbReference type="PROSITE" id="PS51257">
    <property type="entry name" value="PROKAR_LIPOPROTEIN"/>
    <property type="match status" value="1"/>
</dbReference>
<accession>A0A1A9I4H7</accession>
<evidence type="ECO:0000313" key="1">
    <source>
        <dbReference type="EMBL" id="ANH81581.1"/>
    </source>
</evidence>
<dbReference type="SUPFAM" id="SSF55486">
    <property type="entry name" value="Metalloproteases ('zincins'), catalytic domain"/>
    <property type="match status" value="1"/>
</dbReference>
<dbReference type="InterPro" id="IPR024079">
    <property type="entry name" value="MetalloPept_cat_dom_sf"/>
</dbReference>
<gene>
    <name evidence="1" type="ORF">A8C56_11880</name>
</gene>
<dbReference type="STRING" id="1176587.A8C56_11880"/>
<name>A0A1A9I4H7_9BACT</name>
<dbReference type="Proteomes" id="UP000077667">
    <property type="component" value="Chromosome"/>
</dbReference>
<protein>
    <recommendedName>
        <fullName evidence="3">Dual-action HEIGH metallo-peptidase</fullName>
    </recommendedName>
</protein>
<evidence type="ECO:0000313" key="2">
    <source>
        <dbReference type="Proteomes" id="UP000077667"/>
    </source>
</evidence>
<dbReference type="Gene3D" id="3.40.390.10">
    <property type="entry name" value="Collagenase (Catalytic Domain)"/>
    <property type="match status" value="1"/>
</dbReference>
<dbReference type="Pfam" id="PF12388">
    <property type="entry name" value="Peptidase_M57"/>
    <property type="match status" value="1"/>
</dbReference>